<evidence type="ECO:0000313" key="2">
    <source>
        <dbReference type="Proteomes" id="UP000514462"/>
    </source>
</evidence>
<evidence type="ECO:0000313" key="1">
    <source>
        <dbReference type="EMBL" id="QMR43116.1"/>
    </source>
</evidence>
<dbReference type="RefSeq" id="WP_182015495.1">
    <property type="nucleotide sequence ID" value="NZ_CP055905.1"/>
</dbReference>
<protein>
    <submittedName>
        <fullName evidence="1">Uncharacterized protein</fullName>
    </submittedName>
</protein>
<accession>A0AAP9U830</accession>
<dbReference type="Proteomes" id="UP000514462">
    <property type="component" value="Plasmid pRHBSTW-00938_2"/>
</dbReference>
<gene>
    <name evidence="1" type="ORF">HV331_26965</name>
</gene>
<dbReference type="AlphaFoldDB" id="A0AAP9U830"/>
<dbReference type="EMBL" id="CP055905">
    <property type="protein sequence ID" value="QMR43116.1"/>
    <property type="molecule type" value="Genomic_DNA"/>
</dbReference>
<reference evidence="2" key="1">
    <citation type="submission" date="2020-06" db="EMBL/GenBank/DDBJ databases">
        <title>REHAB project genomes.</title>
        <authorList>
            <person name="Shaw L.P."/>
        </authorList>
    </citation>
    <scope>NUCLEOTIDE SEQUENCE [LARGE SCALE GENOMIC DNA]</scope>
    <source>
        <strain evidence="2">RHBSTW-00938</strain>
        <plasmid evidence="2">prhbstw-00938_2</plasmid>
    </source>
</reference>
<organism evidence="1 2">
    <name type="scientific">Klebsiella aerogenes</name>
    <name type="common">Enterobacter aerogenes</name>
    <dbReference type="NCBI Taxonomy" id="548"/>
    <lineage>
        <taxon>Bacteria</taxon>
        <taxon>Pseudomonadati</taxon>
        <taxon>Pseudomonadota</taxon>
        <taxon>Gammaproteobacteria</taxon>
        <taxon>Enterobacterales</taxon>
        <taxon>Enterobacteriaceae</taxon>
        <taxon>Klebsiella/Raoultella group</taxon>
        <taxon>Klebsiella</taxon>
    </lineage>
</organism>
<geneLocation type="plasmid" evidence="2">
    <name>prhbstw-00938_2</name>
</geneLocation>
<keyword evidence="1" id="KW-0614">Plasmid</keyword>
<sequence length="78" mass="8498">MKKNISVTSLLASDDRTSAAKDSFVSEMNGDLDVSEKRCVTSVINGSVEVISTLRMKPSIYRTTSENILTNGLYISHA</sequence>
<name>A0AAP9U830_KLEAE</name>
<proteinExistence type="predicted"/>